<proteinExistence type="predicted"/>
<dbReference type="CDD" id="cd02440">
    <property type="entry name" value="AdoMet_MTases"/>
    <property type="match status" value="1"/>
</dbReference>
<dbReference type="GO" id="GO:0016740">
    <property type="term" value="F:transferase activity"/>
    <property type="evidence" value="ECO:0007669"/>
    <property type="project" value="UniProtKB-KW"/>
</dbReference>
<evidence type="ECO:0008006" key="4">
    <source>
        <dbReference type="Google" id="ProtNLM"/>
    </source>
</evidence>
<evidence type="ECO:0000256" key="1">
    <source>
        <dbReference type="ARBA" id="ARBA00022679"/>
    </source>
</evidence>
<dbReference type="EMBL" id="MHQM01000039">
    <property type="protein sequence ID" value="OHA02719.1"/>
    <property type="molecule type" value="Genomic_DNA"/>
</dbReference>
<dbReference type="Proteomes" id="UP000178510">
    <property type="component" value="Unassembled WGS sequence"/>
</dbReference>
<reference evidence="2 3" key="1">
    <citation type="journal article" date="2016" name="Nat. Commun.">
        <title>Thousands of microbial genomes shed light on interconnected biogeochemical processes in an aquifer system.</title>
        <authorList>
            <person name="Anantharaman K."/>
            <person name="Brown C.T."/>
            <person name="Hug L.A."/>
            <person name="Sharon I."/>
            <person name="Castelle C.J."/>
            <person name="Probst A.J."/>
            <person name="Thomas B.C."/>
            <person name="Singh A."/>
            <person name="Wilkins M.J."/>
            <person name="Karaoz U."/>
            <person name="Brodie E.L."/>
            <person name="Williams K.H."/>
            <person name="Hubbard S.S."/>
            <person name="Banfield J.F."/>
        </authorList>
    </citation>
    <scope>NUCLEOTIDE SEQUENCE [LARGE SCALE GENOMIC DNA]</scope>
</reference>
<comment type="caution">
    <text evidence="2">The sequence shown here is derived from an EMBL/GenBank/DDBJ whole genome shotgun (WGS) entry which is preliminary data.</text>
</comment>
<dbReference type="InterPro" id="IPR029063">
    <property type="entry name" value="SAM-dependent_MTases_sf"/>
</dbReference>
<name>A0A1G2KWD1_9BACT</name>
<gene>
    <name evidence="2" type="ORF">A3J58_02555</name>
</gene>
<dbReference type="Gene3D" id="3.40.50.150">
    <property type="entry name" value="Vaccinia Virus protein VP39"/>
    <property type="match status" value="1"/>
</dbReference>
<dbReference type="PANTHER" id="PTHR43861:SF3">
    <property type="entry name" value="PUTATIVE (AFU_ORTHOLOGUE AFUA_2G14390)-RELATED"/>
    <property type="match status" value="1"/>
</dbReference>
<evidence type="ECO:0000313" key="2">
    <source>
        <dbReference type="EMBL" id="OHA02719.1"/>
    </source>
</evidence>
<dbReference type="STRING" id="1802274.A3J58_02555"/>
<dbReference type="SUPFAM" id="SSF53335">
    <property type="entry name" value="S-adenosyl-L-methionine-dependent methyltransferases"/>
    <property type="match status" value="1"/>
</dbReference>
<dbReference type="PANTHER" id="PTHR43861">
    <property type="entry name" value="TRANS-ACONITATE 2-METHYLTRANSFERASE-RELATED"/>
    <property type="match status" value="1"/>
</dbReference>
<dbReference type="Pfam" id="PF13489">
    <property type="entry name" value="Methyltransf_23"/>
    <property type="match status" value="1"/>
</dbReference>
<accession>A0A1G2KWD1</accession>
<keyword evidence="1" id="KW-0808">Transferase</keyword>
<protein>
    <recommendedName>
        <fullName evidence="4">Methyltransferase</fullName>
    </recommendedName>
</protein>
<evidence type="ECO:0000313" key="3">
    <source>
        <dbReference type="Proteomes" id="UP000178510"/>
    </source>
</evidence>
<dbReference type="AlphaFoldDB" id="A0A1G2KWD1"/>
<sequence length="310" mass="34299">MTDATVSILACDLCGTTSARTLYGDLHDTALKGDGVFAMVQCAHCGLVRLDPRPDAASLADHYPHEYVPYQKSNRLIRMLKRRQWARTEAILRRSAGGVGSVFEIGCARGEFLEFLKSRGWRTAGLEMDPVSAEAARAEGADVRADTFESAEFASNERFDCVVLSYVLEHLPSPLAALTKIHGMLREGGIAVISVPNYESWDRRAFGRFWHGFDVPRHLHIFSEMTLRAYAAKTGFSTEHMRYGTVPNDWIGGMSRIARERGKVRLAGFLTYKNPLLAAVCFPLSLAASALGASSRFTFFLRKRSVISGV</sequence>
<organism evidence="2 3">
    <name type="scientific">Candidatus Sungbacteria bacterium RIFCSPHIGHO2_02_FULL_52_23</name>
    <dbReference type="NCBI Taxonomy" id="1802274"/>
    <lineage>
        <taxon>Bacteria</taxon>
        <taxon>Candidatus Sungiibacteriota</taxon>
    </lineage>
</organism>